<evidence type="ECO:0000256" key="1">
    <source>
        <dbReference type="ARBA" id="ARBA00004123"/>
    </source>
</evidence>
<evidence type="ECO:0000256" key="3">
    <source>
        <dbReference type="ARBA" id="ARBA00014469"/>
    </source>
</evidence>
<dbReference type="Pfam" id="PF21884">
    <property type="entry name" value="ZUO1-like_ZHD"/>
    <property type="match status" value="1"/>
</dbReference>
<dbReference type="PANTHER" id="PTHR43999">
    <property type="entry name" value="DNAJ HOMOLOG SUBFAMILY C MEMBER 2"/>
    <property type="match status" value="1"/>
</dbReference>
<dbReference type="PROSITE" id="PS51294">
    <property type="entry name" value="HTH_MYB"/>
    <property type="match status" value="1"/>
</dbReference>
<evidence type="ECO:0000256" key="8">
    <source>
        <dbReference type="SAM" id="Coils"/>
    </source>
</evidence>
<reference evidence="13" key="1">
    <citation type="submission" date="2020-05" db="UniProtKB">
        <authorList>
            <consortium name="EnsemblMetazoa"/>
        </authorList>
    </citation>
    <scope>IDENTIFICATION</scope>
    <source>
        <strain evidence="13">Jacobina</strain>
    </source>
</reference>
<accession>A0A1B0GJE5</accession>
<comment type="subcellular location">
    <subcellularLocation>
        <location evidence="2">Cytoplasm</location>
        <location evidence="2">Cytosol</location>
    </subcellularLocation>
    <subcellularLocation>
        <location evidence="1">Nucleus</location>
    </subcellularLocation>
</comment>
<dbReference type="Proteomes" id="UP000092461">
    <property type="component" value="Unassembled WGS sequence"/>
</dbReference>
<evidence type="ECO:0000256" key="2">
    <source>
        <dbReference type="ARBA" id="ARBA00004514"/>
    </source>
</evidence>
<dbReference type="CDD" id="cd00167">
    <property type="entry name" value="SANT"/>
    <property type="match status" value="1"/>
</dbReference>
<dbReference type="PRINTS" id="PR00625">
    <property type="entry name" value="JDOMAIN"/>
</dbReference>
<dbReference type="InterPro" id="IPR036869">
    <property type="entry name" value="J_dom_sf"/>
</dbReference>
<evidence type="ECO:0000259" key="11">
    <source>
        <dbReference type="PROSITE" id="PS50090"/>
    </source>
</evidence>
<dbReference type="InterPro" id="IPR001005">
    <property type="entry name" value="SANT/Myb"/>
</dbReference>
<evidence type="ECO:0000256" key="6">
    <source>
        <dbReference type="ARBA" id="ARBA00023186"/>
    </source>
</evidence>
<dbReference type="Pfam" id="PF16717">
    <property type="entry name" value="RAC_head"/>
    <property type="match status" value="1"/>
</dbReference>
<dbReference type="Pfam" id="PF00226">
    <property type="entry name" value="DnaJ"/>
    <property type="match status" value="1"/>
</dbReference>
<evidence type="ECO:0000256" key="9">
    <source>
        <dbReference type="SAM" id="MobiDB-lite"/>
    </source>
</evidence>
<dbReference type="InterPro" id="IPR009057">
    <property type="entry name" value="Homeodomain-like_sf"/>
</dbReference>
<name>A0A1B0GJE5_LUTLO</name>
<organism evidence="13 14">
    <name type="scientific">Lutzomyia longipalpis</name>
    <name type="common">Sand fly</name>
    <dbReference type="NCBI Taxonomy" id="7200"/>
    <lineage>
        <taxon>Eukaryota</taxon>
        <taxon>Metazoa</taxon>
        <taxon>Ecdysozoa</taxon>
        <taxon>Arthropoda</taxon>
        <taxon>Hexapoda</taxon>
        <taxon>Insecta</taxon>
        <taxon>Pterygota</taxon>
        <taxon>Neoptera</taxon>
        <taxon>Endopterygota</taxon>
        <taxon>Diptera</taxon>
        <taxon>Nematocera</taxon>
        <taxon>Psychodoidea</taxon>
        <taxon>Psychodidae</taxon>
        <taxon>Lutzomyia</taxon>
        <taxon>Lutzomyia</taxon>
    </lineage>
</organism>
<dbReference type="EnsemblMetazoa" id="LLOJ006256-RA">
    <property type="protein sequence ID" value="LLOJ006256-PA"/>
    <property type="gene ID" value="LLOJ006256"/>
</dbReference>
<dbReference type="InterPro" id="IPR045814">
    <property type="entry name" value="IntS14_b-barrel"/>
</dbReference>
<dbReference type="Pfam" id="PF23082">
    <property type="entry name" value="Myb_DNA-binding_2"/>
    <property type="match status" value="2"/>
</dbReference>
<dbReference type="InterPro" id="IPR044634">
    <property type="entry name" value="Zuotin/DnaJC2"/>
</dbReference>
<dbReference type="InterPro" id="IPR042569">
    <property type="entry name" value="RAC_head_sf"/>
</dbReference>
<dbReference type="InterPro" id="IPR001623">
    <property type="entry name" value="DnaJ_domain"/>
</dbReference>
<dbReference type="GO" id="GO:0030544">
    <property type="term" value="F:Hsp70 protein binding"/>
    <property type="evidence" value="ECO:0007669"/>
    <property type="project" value="InterPro"/>
</dbReference>
<dbReference type="SMART" id="SM00271">
    <property type="entry name" value="DnaJ"/>
    <property type="match status" value="1"/>
</dbReference>
<protein>
    <recommendedName>
        <fullName evidence="3">DnaJ homolog subfamily C member 2</fullName>
    </recommendedName>
</protein>
<dbReference type="Gene3D" id="1.10.10.60">
    <property type="entry name" value="Homeodomain-like"/>
    <property type="match status" value="2"/>
</dbReference>
<feature type="region of interest" description="Disordered" evidence="9">
    <location>
        <begin position="587"/>
        <end position="609"/>
    </location>
</feature>
<dbReference type="GO" id="GO:0005634">
    <property type="term" value="C:nucleus"/>
    <property type="evidence" value="ECO:0007669"/>
    <property type="project" value="UniProtKB-SubCell"/>
</dbReference>
<evidence type="ECO:0000256" key="7">
    <source>
        <dbReference type="ARBA" id="ARBA00023242"/>
    </source>
</evidence>
<sequence>MPTILAIDVSLSMSRSVSIQGGDIITYHQLAIQAINQFLDHLLANHSKLEFVSLTITTVALISPYTRIRLVCTESPFLKFYDDEAQFREQRETAAAAGLSHSNSDSDISENEDKFSVDVDFLRSLDPKEWKDQDHYAVLGLKNLRFNATDDDLKRAYRKIVLNHHPDKRKAKGEDVRQDDDYFTCITRAYEILGTPQKRRSYDSVDPEFDDSLPMPSEIEKDFFGVMGKYFALNARWSERKNVPSIGDAASSREHVDCFYNFWYNFESWREYSYLDEEDKERGQDREERRWIEKQNKTIRAKRKKEEMSRIRTLVDLAYNHDPRIMRFKQEEKERRMAAKRAKQDAIQAQKAEEERLVREAAAARVKAEEEEQKRIEAIRLEREQQKKALKKERKTLRELAKSNNYYSGGDDRVRVKHMEGVEKICELMKALELQEFNRELQKGGQDVFMRVLQETEDKLEEERQAMLTKNTSSTSLSTTLRMVDKNAMWNPENMQILIKAVNLFPAGTSQRWDVIANFMNMHSPTAANQKYTARDVLNKAKDLQSGDFSKSVLKAQANENAFESFEKTKKELKQVDNAEISVKDKADKAEKAAEVNGGSGGGGDKEGRTWTKEEQALLEQAIKTYPISTPERWDRIAECIPNRTKKECLRRVKELVDRVNAKKEAQQTIVYSSLYEVVVDFTRDYDVIRKALTKLDHYDKTCLENVLHAINNILLTNWGTQSHCQILCFTDCGLGFGSTSLANVIQRVMSTKQPLPFIPPSKLNFICLGTTKMYQKLLDISGQKGQLFIPKALENVEFVKIKKEDKYGASSKDDEIVKVEIPIGPGLTRQSVREMMERVCETNYRQFDAILNCGSYFKLECPVLIWPPPLPYTSTDAFGMESTRHISRKIEVCGFISISDIGSPMSVSRHLLMPKMEEKVAAGKNEKILRGAGRQAGEYLTTDYERLEMEIKNFYAKGDTNSDDEGSSQVAVNESMKESICVLLHGALKIENMAALVLLGDNWYGFIYSYADSKKKSNMVLTILPPGADVVPWLGDLRHLGTVDDLLPGETITGFPVKPDKRSYSQNCVVWIKQSGLQSDIQKVLRHAKKLPEKIQHFYKELNRIRRAALSLGFVELLEGLACIFEREIPTLPPNASPDCALQLKHAAMELKKFNLRK</sequence>
<dbReference type="PROSITE" id="PS50076">
    <property type="entry name" value="DNAJ_2"/>
    <property type="match status" value="1"/>
</dbReference>
<dbReference type="SMART" id="SM00717">
    <property type="entry name" value="SANT"/>
    <property type="match status" value="2"/>
</dbReference>
<dbReference type="InterPro" id="IPR017930">
    <property type="entry name" value="Myb_dom"/>
</dbReference>
<feature type="coiled-coil region" evidence="8">
    <location>
        <begin position="329"/>
        <end position="403"/>
    </location>
</feature>
<evidence type="ECO:0000259" key="12">
    <source>
        <dbReference type="PROSITE" id="PS51294"/>
    </source>
</evidence>
<keyword evidence="8" id="KW-0175">Coiled coil</keyword>
<dbReference type="SUPFAM" id="SSF46565">
    <property type="entry name" value="Chaperone J-domain"/>
    <property type="match status" value="1"/>
</dbReference>
<dbReference type="GO" id="GO:0043022">
    <property type="term" value="F:ribosome binding"/>
    <property type="evidence" value="ECO:0007669"/>
    <property type="project" value="InterPro"/>
</dbReference>
<proteinExistence type="predicted"/>
<dbReference type="Gene3D" id="1.10.287.110">
    <property type="entry name" value="DnaJ domain"/>
    <property type="match status" value="1"/>
</dbReference>
<dbReference type="Pfam" id="PF13519">
    <property type="entry name" value="VWA_2"/>
    <property type="match status" value="1"/>
</dbReference>
<dbReference type="PANTHER" id="PTHR43999:SF1">
    <property type="entry name" value="DNAJ HOMOLOG SUBFAMILY C MEMBER 2"/>
    <property type="match status" value="1"/>
</dbReference>
<dbReference type="GO" id="GO:0006450">
    <property type="term" value="P:regulation of translational fidelity"/>
    <property type="evidence" value="ECO:0007669"/>
    <property type="project" value="InterPro"/>
</dbReference>
<dbReference type="Pfam" id="PF19435">
    <property type="entry name" value="IntS14_b-barrel"/>
    <property type="match status" value="2"/>
</dbReference>
<evidence type="ECO:0000256" key="5">
    <source>
        <dbReference type="ARBA" id="ARBA00022737"/>
    </source>
</evidence>
<evidence type="ECO:0000313" key="13">
    <source>
        <dbReference type="EnsemblMetazoa" id="LLOJ006256-PA"/>
    </source>
</evidence>
<dbReference type="VEuPathDB" id="VectorBase:LLONM1_002556"/>
<keyword evidence="14" id="KW-1185">Reference proteome</keyword>
<dbReference type="InterPro" id="IPR054076">
    <property type="entry name" value="ZUO1-like_ZHD"/>
</dbReference>
<dbReference type="Gene3D" id="1.10.8.840">
    <property type="entry name" value="Ribosome-associated complex head domain"/>
    <property type="match status" value="1"/>
</dbReference>
<dbReference type="InterPro" id="IPR032003">
    <property type="entry name" value="RAC_head"/>
</dbReference>
<feature type="domain" description="HTH myb-type" evidence="12">
    <location>
        <begin position="609"/>
        <end position="661"/>
    </location>
</feature>
<keyword evidence="5" id="KW-0677">Repeat</keyword>
<keyword evidence="6" id="KW-0143">Chaperone</keyword>
<keyword evidence="4" id="KW-0963">Cytoplasm</keyword>
<dbReference type="AlphaFoldDB" id="A0A1B0GJE5"/>
<dbReference type="PROSITE" id="PS50090">
    <property type="entry name" value="MYB_LIKE"/>
    <property type="match status" value="1"/>
</dbReference>
<evidence type="ECO:0000313" key="14">
    <source>
        <dbReference type="Proteomes" id="UP000092461"/>
    </source>
</evidence>
<dbReference type="GO" id="GO:0051083">
    <property type="term" value="P:'de novo' cotranslational protein folding"/>
    <property type="evidence" value="ECO:0007669"/>
    <property type="project" value="InterPro"/>
</dbReference>
<feature type="domain" description="J" evidence="10">
    <location>
        <begin position="134"/>
        <end position="206"/>
    </location>
</feature>
<dbReference type="CDD" id="cd06257">
    <property type="entry name" value="DnaJ"/>
    <property type="match status" value="1"/>
</dbReference>
<evidence type="ECO:0000259" key="10">
    <source>
        <dbReference type="PROSITE" id="PS50076"/>
    </source>
</evidence>
<dbReference type="EMBL" id="AJWK01020223">
    <property type="status" value="NOT_ANNOTATED_CDS"/>
    <property type="molecule type" value="Genomic_DNA"/>
</dbReference>
<keyword evidence="7" id="KW-0539">Nucleus</keyword>
<dbReference type="GO" id="GO:0005829">
    <property type="term" value="C:cytosol"/>
    <property type="evidence" value="ECO:0007669"/>
    <property type="project" value="UniProtKB-SubCell"/>
</dbReference>
<dbReference type="VEuPathDB" id="VectorBase:LLOJ006256"/>
<dbReference type="EMBL" id="AJWK01020224">
    <property type="status" value="NOT_ANNOTATED_CDS"/>
    <property type="molecule type" value="Genomic_DNA"/>
</dbReference>
<evidence type="ECO:0000256" key="4">
    <source>
        <dbReference type="ARBA" id="ARBA00022490"/>
    </source>
</evidence>
<feature type="domain" description="Myb-like" evidence="11">
    <location>
        <begin position="603"/>
        <end position="657"/>
    </location>
</feature>
<dbReference type="Pfam" id="PF20504">
    <property type="entry name" value="IntS14_C"/>
    <property type="match status" value="1"/>
</dbReference>
<dbReference type="InterPro" id="IPR002035">
    <property type="entry name" value="VWF_A"/>
</dbReference>
<dbReference type="FunFam" id="1.10.10.60:FF:000180">
    <property type="entry name" value="DnaJ (Hsp40) homolog, subfamily C, member 2"/>
    <property type="match status" value="1"/>
</dbReference>
<dbReference type="SUPFAM" id="SSF46689">
    <property type="entry name" value="Homeodomain-like"/>
    <property type="match status" value="2"/>
</dbReference>
<dbReference type="InterPro" id="IPR046471">
    <property type="entry name" value="IntS14_C"/>
</dbReference>